<dbReference type="PANTHER" id="PTHR46088">
    <property type="entry name" value="TUBULIN--TYROSINE LIGASE-LIKE PROTEIN 12"/>
    <property type="match status" value="1"/>
</dbReference>
<gene>
    <name evidence="2" type="ORF">DC041_0006650</name>
</gene>
<proteinExistence type="predicted"/>
<comment type="caution">
    <text evidence="2">The sequence shown here is derived from an EMBL/GenBank/DDBJ whole genome shotgun (WGS) entry which is preliminary data.</text>
</comment>
<evidence type="ECO:0000313" key="2">
    <source>
        <dbReference type="EMBL" id="RTG81145.1"/>
    </source>
</evidence>
<reference evidence="2 3" key="1">
    <citation type="journal article" date="2019" name="PLoS Pathog.">
        <title>Genome sequence of the bovine parasite Schistosoma bovis Tanzania.</title>
        <authorList>
            <person name="Oey H."/>
            <person name="Zakrzewski M."/>
            <person name="Gobert G."/>
            <person name="Gravermann K."/>
            <person name="Stoye J."/>
            <person name="Jones M."/>
            <person name="Mcmanus D."/>
            <person name="Krause L."/>
        </authorList>
    </citation>
    <scope>NUCLEOTIDE SEQUENCE [LARGE SCALE GENOMIC DNA]</scope>
    <source>
        <strain evidence="2 3">TAN1997</strain>
    </source>
</reference>
<dbReference type="Pfam" id="PF25556">
    <property type="entry name" value="SET_TTL"/>
    <property type="match status" value="1"/>
</dbReference>
<evidence type="ECO:0000259" key="1">
    <source>
        <dbReference type="Pfam" id="PF25556"/>
    </source>
</evidence>
<accession>A0A430Q0H7</accession>
<keyword evidence="3" id="KW-1185">Reference proteome</keyword>
<dbReference type="PANTHER" id="PTHR46088:SF1">
    <property type="entry name" value="TUBULIN--TYROSINE LIGASE-LIKE PROTEIN 12"/>
    <property type="match status" value="1"/>
</dbReference>
<feature type="domain" description="Tubulin--tyrosine ligase-like protein 12 SET-like" evidence="1">
    <location>
        <begin position="88"/>
        <end position="191"/>
    </location>
</feature>
<organism evidence="2 3">
    <name type="scientific">Schistosoma bovis</name>
    <name type="common">Blood fluke</name>
    <dbReference type="NCBI Taxonomy" id="6184"/>
    <lineage>
        <taxon>Eukaryota</taxon>
        <taxon>Metazoa</taxon>
        <taxon>Spiralia</taxon>
        <taxon>Lophotrochozoa</taxon>
        <taxon>Platyhelminthes</taxon>
        <taxon>Trematoda</taxon>
        <taxon>Digenea</taxon>
        <taxon>Strigeidida</taxon>
        <taxon>Schistosomatoidea</taxon>
        <taxon>Schistosomatidae</taxon>
        <taxon>Schistosoma</taxon>
    </lineage>
</organism>
<dbReference type="STRING" id="6184.A0A430Q0H7"/>
<dbReference type="GO" id="GO:0005737">
    <property type="term" value="C:cytoplasm"/>
    <property type="evidence" value="ECO:0007669"/>
    <property type="project" value="TreeGrafter"/>
</dbReference>
<name>A0A430Q0H7_SCHBO</name>
<dbReference type="SUPFAM" id="SSF82199">
    <property type="entry name" value="SET domain"/>
    <property type="match status" value="1"/>
</dbReference>
<dbReference type="Proteomes" id="UP000290809">
    <property type="component" value="Unassembled WGS sequence"/>
</dbReference>
<dbReference type="EMBL" id="QMKO01003571">
    <property type="protein sequence ID" value="RTG81145.1"/>
    <property type="molecule type" value="Genomic_DNA"/>
</dbReference>
<dbReference type="InterPro" id="IPR027749">
    <property type="entry name" value="TTLL12"/>
</dbReference>
<dbReference type="InterPro" id="IPR046341">
    <property type="entry name" value="SET_dom_sf"/>
</dbReference>
<protein>
    <recommendedName>
        <fullName evidence="1">Tubulin--tyrosine ligase-like protein 12 SET-like domain-containing protein</fullName>
    </recommendedName>
</protein>
<dbReference type="InterPro" id="IPR057954">
    <property type="entry name" value="SET_TTL12"/>
</dbReference>
<sequence>MNGTTQPDFKEFIKLHDDQLRASGIPAHFWRRLHEKLLHEIYDANTSVMMQQIEYTNDDEGDNEIGSEELTVNRDWDILVCSDQLLVSDSNKYCRYYKLSTQENMSLLSQVPELQQIMWYVLDEVGSRIQHSDEPTARMVPFYYVPRNLCYSVFWPIKDLQKNDSITIDYVEHVKNPELRSYYLLPWEPEDFSNEPIEHTYIFTDEYFTASETSSNI</sequence>
<dbReference type="AlphaFoldDB" id="A0A430Q0H7"/>
<evidence type="ECO:0000313" key="3">
    <source>
        <dbReference type="Proteomes" id="UP000290809"/>
    </source>
</evidence>